<dbReference type="InterPro" id="IPR015590">
    <property type="entry name" value="Aldehyde_DH_dom"/>
</dbReference>
<name>A0ABX8APR0_9HYPH</name>
<dbReference type="CDD" id="cd07129">
    <property type="entry name" value="ALDH_KGSADH"/>
    <property type="match status" value="1"/>
</dbReference>
<evidence type="ECO:0000256" key="1">
    <source>
        <dbReference type="ARBA" id="ARBA00023002"/>
    </source>
</evidence>
<evidence type="ECO:0000313" key="4">
    <source>
        <dbReference type="Proteomes" id="UP000680706"/>
    </source>
</evidence>
<dbReference type="Proteomes" id="UP000680706">
    <property type="component" value="Chromosome"/>
</dbReference>
<accession>A0ABX8APR0</accession>
<dbReference type="PANTHER" id="PTHR43353:SF3">
    <property type="entry name" value="ALDEHYDE DEHYDROGENASE-RELATED"/>
    <property type="match status" value="1"/>
</dbReference>
<sequence length="529" mass="55661">MGNLTGKLLINGEWIISTQSGTFYAENPATSEKLPAAFSQATSEHVEAAVDAATDAFAVYSEISAEKRAGFLEAIAGAMERTADQIVERAGLETGLSDIRLRGELGRTTGQLRLFANLLKRGDWQRPVIDSADPDRQPMAKPDIRLTQIPLGPVVVFAASNFPLAFSTAGGDTASALAAGCPVIVKAHSAHPGTSELVANCILSAIEEIGVPAGTFALLHGPGRSLGSALVQHPGIKAGGFTGSVAGGRALFELAVQRPEPIPFFGELGSTNPVFLLDEALAHKSESIAQMFVGAMTLGAGQFCTNPGILVAKQSDATTSFCELAASLIAEQGPQTMLTSGICASYREGNSQRQEEVTVRVLAQAPNVRGNEAQPVLMSVSAVDYLANPQLQEEIFGPSTLLVLCANDEEMQKVAASFHGHLTCSIFAEEADVKASVELTSTLQHKVGRIVFNGFGTGVEVCAGMSHGGPYPSSTNVQSTSVGERAIDRFVRPLCFQNTPDSLLPDELKDANPLGVLRLVDGEWTTKTL</sequence>
<dbReference type="Gene3D" id="3.40.605.10">
    <property type="entry name" value="Aldehyde Dehydrogenase, Chain A, domain 1"/>
    <property type="match status" value="1"/>
</dbReference>
<dbReference type="InterPro" id="IPR016162">
    <property type="entry name" value="Ald_DH_N"/>
</dbReference>
<dbReference type="Pfam" id="PF00171">
    <property type="entry name" value="Aldedh"/>
    <property type="match status" value="1"/>
</dbReference>
<evidence type="ECO:0000259" key="2">
    <source>
        <dbReference type="Pfam" id="PF00171"/>
    </source>
</evidence>
<dbReference type="EMBL" id="CP074126">
    <property type="protein sequence ID" value="QUS56563.1"/>
    <property type="molecule type" value="Genomic_DNA"/>
</dbReference>
<proteinExistence type="predicted"/>
<evidence type="ECO:0000313" key="3">
    <source>
        <dbReference type="EMBL" id="QUS56563.1"/>
    </source>
</evidence>
<keyword evidence="4" id="KW-1185">Reference proteome</keyword>
<dbReference type="InterPro" id="IPR016163">
    <property type="entry name" value="Ald_DH_C"/>
</dbReference>
<gene>
    <name evidence="3" type="ORF">KGB56_03755</name>
</gene>
<feature type="domain" description="Aldehyde dehydrogenase" evidence="2">
    <location>
        <begin position="17"/>
        <end position="477"/>
    </location>
</feature>
<dbReference type="InterPro" id="IPR044151">
    <property type="entry name" value="ALDH_KGSADH"/>
</dbReference>
<dbReference type="InterPro" id="IPR050740">
    <property type="entry name" value="Aldehyde_DH_Superfamily"/>
</dbReference>
<organism evidence="3 4">
    <name type="scientific">Pseudovibrio brasiliensis</name>
    <dbReference type="NCBI Taxonomy" id="1898042"/>
    <lineage>
        <taxon>Bacteria</taxon>
        <taxon>Pseudomonadati</taxon>
        <taxon>Pseudomonadota</taxon>
        <taxon>Alphaproteobacteria</taxon>
        <taxon>Hyphomicrobiales</taxon>
        <taxon>Stappiaceae</taxon>
        <taxon>Pseudovibrio</taxon>
    </lineage>
</organism>
<dbReference type="InterPro" id="IPR016161">
    <property type="entry name" value="Ald_DH/histidinol_DH"/>
</dbReference>
<dbReference type="Gene3D" id="3.40.309.10">
    <property type="entry name" value="Aldehyde Dehydrogenase, Chain A, domain 2"/>
    <property type="match status" value="1"/>
</dbReference>
<reference evidence="3 4" key="1">
    <citation type="journal article" date="2021" name="Angew. Chem. Int. Ed. Engl.">
        <title>A novel family of nonribosomal peptides modulate collective behavior in Pseudovibrio bacteria isolated from marine sponges.</title>
        <authorList>
            <person name="Ioca L.P."/>
            <person name="Dai Y."/>
            <person name="Kunakom S."/>
            <person name="Diaz-Espinosa J."/>
            <person name="Krunic A."/>
            <person name="Crnkovic C.M."/>
            <person name="Orjala J."/>
            <person name="Sanchez L.M."/>
            <person name="Ferreira A.G."/>
            <person name="Berlinck R.G.S."/>
            <person name="Eustaquio A.S."/>
        </authorList>
    </citation>
    <scope>NUCLEOTIDE SEQUENCE [LARGE SCALE GENOMIC DNA]</scope>
    <source>
        <strain evidence="3 4">Ab134</strain>
    </source>
</reference>
<keyword evidence="1" id="KW-0560">Oxidoreductase</keyword>
<dbReference type="SUPFAM" id="SSF53720">
    <property type="entry name" value="ALDH-like"/>
    <property type="match status" value="1"/>
</dbReference>
<protein>
    <submittedName>
        <fullName evidence="3">Aldehyde dehydrogenase (NADP(+))</fullName>
    </submittedName>
</protein>
<dbReference type="PANTHER" id="PTHR43353">
    <property type="entry name" value="SUCCINATE-SEMIALDEHYDE DEHYDROGENASE, MITOCHONDRIAL"/>
    <property type="match status" value="1"/>
</dbReference>
<dbReference type="RefSeq" id="WP_075699632.1">
    <property type="nucleotide sequence ID" value="NZ_CP074126.1"/>
</dbReference>